<dbReference type="InterPro" id="IPR050300">
    <property type="entry name" value="GDXG_lipolytic_enzyme"/>
</dbReference>
<dbReference type="PANTHER" id="PTHR48081">
    <property type="entry name" value="AB HYDROLASE SUPERFAMILY PROTEIN C4A8.06C"/>
    <property type="match status" value="1"/>
</dbReference>
<dbReference type="Proteomes" id="UP000188320">
    <property type="component" value="Unassembled WGS sequence"/>
</dbReference>
<reference evidence="4" key="1">
    <citation type="submission" date="2017-01" db="EMBL/GenBank/DDBJ databases">
        <authorList>
            <person name="Wang Y."/>
            <person name="White M."/>
            <person name="Kvist S."/>
            <person name="Moncalvo J.-M."/>
        </authorList>
    </citation>
    <scope>NUCLEOTIDE SEQUENCE [LARGE SCALE GENOMIC DNA]</scope>
    <source>
        <strain evidence="4">COL-18-3</strain>
    </source>
</reference>
<sequence>MSDLYGCAFPAHLGKEQQDLYEAEMAAVMEAAKKSFLENGPTLPSWTLEAQVAITRARAEVVRLLKKCASIGMTPETFDAEKIGTLFKPLRTFTARSIEEKGKFERHIWKIEADNLFISPKEVFDELAESDKKLAMESKPRELYTEVVVSNEFVKAAEEKGIDSSKLLGVAPLSENEKIIIHYHGGGFCIEGPAICRGLAADLSKETGYRVFLPSYRLAPENPFPKPIYDGYLFYKHMLNLGYKHENIIISGDSAGGNMCLSIMVNLRDSGMPQPMCAILHSPWVDLNLPGESYVRNVDLDFISQERPENILCHVRMYVAPGREYDDHVKKMLNDPMVSPTFGDFTGVAPMMMITGEVELLVDDTDIFAHKLGLKERFISGREHPGAIEGAKNVYEKYAGMGHIFFFIEAANEKHACIRGIGNYIRNIESQNS</sequence>
<proteinExistence type="predicted"/>
<dbReference type="Gene3D" id="3.40.50.1820">
    <property type="entry name" value="alpha/beta hydrolase"/>
    <property type="match status" value="1"/>
</dbReference>
<dbReference type="Pfam" id="PF07859">
    <property type="entry name" value="Abhydrolase_3"/>
    <property type="match status" value="1"/>
</dbReference>
<comment type="caution">
    <text evidence="3">The sequence shown here is derived from an EMBL/GenBank/DDBJ whole genome shotgun (WGS) entry which is preliminary data.</text>
</comment>
<evidence type="ECO:0000313" key="3">
    <source>
        <dbReference type="EMBL" id="OMH83453.1"/>
    </source>
</evidence>
<dbReference type="EMBL" id="LSSK01000405">
    <property type="protein sequence ID" value="OMH83453.1"/>
    <property type="molecule type" value="Genomic_DNA"/>
</dbReference>
<organism evidence="3 4">
    <name type="scientific">Zancudomyces culisetae</name>
    <name type="common">Gut fungus</name>
    <name type="synonym">Smittium culisetae</name>
    <dbReference type="NCBI Taxonomy" id="1213189"/>
    <lineage>
        <taxon>Eukaryota</taxon>
        <taxon>Fungi</taxon>
        <taxon>Fungi incertae sedis</taxon>
        <taxon>Zoopagomycota</taxon>
        <taxon>Kickxellomycotina</taxon>
        <taxon>Harpellomycetes</taxon>
        <taxon>Harpellales</taxon>
        <taxon>Legeriomycetaceae</taxon>
        <taxon>Zancudomyces</taxon>
    </lineage>
</organism>
<dbReference type="InterPro" id="IPR029058">
    <property type="entry name" value="AB_hydrolase_fold"/>
</dbReference>
<dbReference type="SUPFAM" id="SSF53474">
    <property type="entry name" value="alpha/beta-Hydrolases"/>
    <property type="match status" value="1"/>
</dbReference>
<evidence type="ECO:0000259" key="2">
    <source>
        <dbReference type="Pfam" id="PF07859"/>
    </source>
</evidence>
<feature type="domain" description="Alpha/beta hydrolase fold-3" evidence="2">
    <location>
        <begin position="180"/>
        <end position="385"/>
    </location>
</feature>
<gene>
    <name evidence="3" type="ORF">AX774_g3039</name>
</gene>
<accession>A0A1R1PRA7</accession>
<name>A0A1R1PRA7_ZANCU</name>
<keyword evidence="1" id="KW-0378">Hydrolase</keyword>
<dbReference type="OrthoDB" id="408631at2759"/>
<evidence type="ECO:0000256" key="1">
    <source>
        <dbReference type="ARBA" id="ARBA00022801"/>
    </source>
</evidence>
<dbReference type="AlphaFoldDB" id="A0A1R1PRA7"/>
<dbReference type="GO" id="GO:0016787">
    <property type="term" value="F:hydrolase activity"/>
    <property type="evidence" value="ECO:0007669"/>
    <property type="project" value="UniProtKB-KW"/>
</dbReference>
<keyword evidence="4" id="KW-1185">Reference proteome</keyword>
<dbReference type="PANTHER" id="PTHR48081:SF8">
    <property type="entry name" value="ALPHA_BETA HYDROLASE FOLD-3 DOMAIN-CONTAINING PROTEIN-RELATED"/>
    <property type="match status" value="1"/>
</dbReference>
<dbReference type="InterPro" id="IPR013094">
    <property type="entry name" value="AB_hydrolase_3"/>
</dbReference>
<protein>
    <submittedName>
        <fullName evidence="3">Esterase</fullName>
    </submittedName>
</protein>
<evidence type="ECO:0000313" key="4">
    <source>
        <dbReference type="Proteomes" id="UP000188320"/>
    </source>
</evidence>